<dbReference type="HOGENOM" id="CLU_054514_0_0_4"/>
<dbReference type="SUPFAM" id="SSF56762">
    <property type="entry name" value="HydB/Nqo4-like"/>
    <property type="match status" value="1"/>
</dbReference>
<dbReference type="Gene3D" id="1.10.645.10">
    <property type="entry name" value="Cytochrome-c3 Hydrogenase, chain B"/>
    <property type="match status" value="1"/>
</dbReference>
<dbReference type="InterPro" id="IPR029014">
    <property type="entry name" value="NiFe-Hase_large"/>
</dbReference>
<dbReference type="AlphaFoldDB" id="Q5P6L7"/>
<dbReference type="KEGG" id="eba:ebA1702"/>
<keyword evidence="2" id="KW-1185">Reference proteome</keyword>
<name>Q5P6L7_AROAE</name>
<proteinExistence type="predicted"/>
<dbReference type="STRING" id="76114.ebA1702"/>
<organism evidence="1 2">
    <name type="scientific">Aromatoleum aromaticum (strain DSM 19018 / LMG 30748 / EbN1)</name>
    <name type="common">Azoarcus sp. (strain EbN1)</name>
    <dbReference type="NCBI Taxonomy" id="76114"/>
    <lineage>
        <taxon>Bacteria</taxon>
        <taxon>Pseudomonadati</taxon>
        <taxon>Pseudomonadota</taxon>
        <taxon>Betaproteobacteria</taxon>
        <taxon>Rhodocyclales</taxon>
        <taxon>Rhodocyclaceae</taxon>
        <taxon>Aromatoleum</taxon>
    </lineage>
</organism>
<gene>
    <name evidence="1" type="ORF">ebA1702</name>
</gene>
<sequence length="412" mass="43870">MPTLGQGGCMFEGVVAGARSVGIPVPAAKAATGQGLRERRALREPLHIEARWDGERVTAPAILDSRPLDTRQLVGCTVGEALARLPGLCRTAPRAQTVVALAAFVAAGAEGAARSEARDDERTVAAETAQEHLSRLMLDWPVLFGHEPRRERFAMLHHGLAQVRDGRAAYELGGDLLDLVAVELLGGFFRATREPTALREFVERARRGGTIGEALADLIEIGTSTSEHDAVPLLPPLSAQTWGEMLGGLPSPQFCRTPSLHGQAHETGVLARHAGSMLVRILLTKGHRIAARLFARVIDLADCASRLRHPLAPDMPTLLDAAPLGDGAGLAWVETARGLVLHAVQLDGERVAEYAIIGPTQWNFHPEGPFVTEGSGWSAASLEAARLRFAALVLSLDPGPDFEIVLKAAADA</sequence>
<evidence type="ECO:0000313" key="1">
    <source>
        <dbReference type="EMBL" id="CAI07044.1"/>
    </source>
</evidence>
<protein>
    <submittedName>
        <fullName evidence="1">Uncharacterized protein</fullName>
    </submittedName>
</protein>
<accession>Q5P6L7</accession>
<dbReference type="eggNOG" id="COG0374">
    <property type="taxonomic scope" value="Bacteria"/>
</dbReference>
<evidence type="ECO:0000313" key="2">
    <source>
        <dbReference type="Proteomes" id="UP000006552"/>
    </source>
</evidence>
<reference evidence="1 2" key="1">
    <citation type="journal article" date="2005" name="Arch. Microbiol.">
        <title>The genome sequence of an anaerobic aromatic-degrading denitrifying bacterium, strain EbN1.</title>
        <authorList>
            <person name="Rabus R."/>
            <person name="Kube M."/>
            <person name="Heider J."/>
            <person name="Beck A."/>
            <person name="Heitmann K."/>
            <person name="Widdel F."/>
            <person name="Reinhardt R."/>
        </authorList>
    </citation>
    <scope>NUCLEOTIDE SEQUENCE [LARGE SCALE GENOMIC DNA]</scope>
    <source>
        <strain evidence="1 2">EbN1</strain>
    </source>
</reference>
<dbReference type="Proteomes" id="UP000006552">
    <property type="component" value="Chromosome"/>
</dbReference>
<dbReference type="EMBL" id="CR555306">
    <property type="protein sequence ID" value="CAI07044.1"/>
    <property type="molecule type" value="Genomic_DNA"/>
</dbReference>